<evidence type="ECO:0000313" key="1">
    <source>
        <dbReference type="EMBL" id="UYO41951.1"/>
    </source>
</evidence>
<dbReference type="Pfam" id="PF13704">
    <property type="entry name" value="Glyco_tranf_2_4"/>
    <property type="match status" value="1"/>
</dbReference>
<dbReference type="RefSeq" id="WP_264076579.1">
    <property type="nucleotide sequence ID" value="NZ_CP076676.1"/>
</dbReference>
<dbReference type="Proteomes" id="UP001163166">
    <property type="component" value="Chromosome"/>
</dbReference>
<proteinExistence type="predicted"/>
<evidence type="ECO:0000313" key="2">
    <source>
        <dbReference type="Proteomes" id="UP001163166"/>
    </source>
</evidence>
<protein>
    <submittedName>
        <fullName evidence="1">Glycosyltransferase family 2 protein</fullName>
    </submittedName>
</protein>
<accession>A0AAX3E4H4</accession>
<sequence>MASFEVVAMALAPRQYLSKFANYYRRLGASRVRIYFDGSMESDHSLSGIELTQCDGAFWRKANVLRPATVEDRQRFIYNHAYVGANSDWVLIVDIDEFVFGKTTLHDVLYRASGRYDVVRFGSAEAVFLNHETISSDYGARTFRRPCNRYLAAVLPHLVYPGLGHLFIRGLLGHSRGKQAVRAGIPGIFLDIHDATAEGLPLREYAASEGPSPLYLAHYDAISFGQWRQKWDRRVVARDVKEMGRKRERQLDLYAKEARIGAKETLFRRLYCLNYLQFSILRALGLIVVDCAIFEM</sequence>
<organism evidence="1 2">
    <name type="scientific">Rhodopseudomonas palustris</name>
    <dbReference type="NCBI Taxonomy" id="1076"/>
    <lineage>
        <taxon>Bacteria</taxon>
        <taxon>Pseudomonadati</taxon>
        <taxon>Pseudomonadota</taxon>
        <taxon>Alphaproteobacteria</taxon>
        <taxon>Hyphomicrobiales</taxon>
        <taxon>Nitrobacteraceae</taxon>
        <taxon>Rhodopseudomonas</taxon>
    </lineage>
</organism>
<dbReference type="AlphaFoldDB" id="A0AAX3E4H4"/>
<name>A0AAX3E4H4_RHOPL</name>
<gene>
    <name evidence="1" type="ORF">KQX62_11935</name>
</gene>
<dbReference type="EMBL" id="CP076676">
    <property type="protein sequence ID" value="UYO41951.1"/>
    <property type="molecule type" value="Genomic_DNA"/>
</dbReference>
<reference evidence="1" key="1">
    <citation type="journal article" date="2022" name="Biol. Control">
        <title>In silico genomic analysis of Rhodopseudomonas palustris strains revealed potential biocontrol agents and crop yield enhancers.</title>
        <authorList>
            <person name="Surachat K."/>
            <person name="Kantachote D."/>
            <person name="Deachamag P."/>
            <person name="Wonglapsuwan M."/>
        </authorList>
    </citation>
    <scope>NUCLEOTIDE SEQUENCE</scope>
    <source>
        <strain evidence="1">TLS06</strain>
    </source>
</reference>